<dbReference type="EMBL" id="CP026100">
    <property type="protein sequence ID" value="AYV48003.1"/>
    <property type="molecule type" value="Genomic_DNA"/>
</dbReference>
<dbReference type="GO" id="GO:0005886">
    <property type="term" value="C:plasma membrane"/>
    <property type="evidence" value="ECO:0007669"/>
    <property type="project" value="UniProtKB-SubCell"/>
</dbReference>
<dbReference type="Pfam" id="PF00005">
    <property type="entry name" value="ABC_tran"/>
    <property type="match status" value="1"/>
</dbReference>
<dbReference type="InterPro" id="IPR003593">
    <property type="entry name" value="AAA+_ATPase"/>
</dbReference>
<dbReference type="Proteomes" id="UP000234483">
    <property type="component" value="Unassembled WGS sequence"/>
</dbReference>
<dbReference type="GO" id="GO:0140359">
    <property type="term" value="F:ABC-type transporter activity"/>
    <property type="evidence" value="ECO:0007669"/>
    <property type="project" value="InterPro"/>
</dbReference>
<dbReference type="GO" id="GO:0030253">
    <property type="term" value="P:protein secretion by the type I secretion system"/>
    <property type="evidence" value="ECO:0007669"/>
    <property type="project" value="InterPro"/>
</dbReference>
<dbReference type="GO" id="GO:0005524">
    <property type="term" value="F:ATP binding"/>
    <property type="evidence" value="ECO:0007669"/>
    <property type="project" value="UniProtKB-KW"/>
</dbReference>
<evidence type="ECO:0000313" key="13">
    <source>
        <dbReference type="Proteomes" id="UP000281192"/>
    </source>
</evidence>
<keyword evidence="6 7" id="KW-0472">Membrane</keyword>
<sequence length="596" mass="62961">MSGRGGAGRVQGSGRRVLPEPLAEAFGTCRRHLLIAAGFSALVNILYLAPTLYMLQIYDRVLPTSGLLSLAFLTMAVVLALATLAVLDSLRQRILVRLGLRLDRLLAPEVLTRLTGGLGPDAGPRRRQAMREFDSFRNVVSGPAATAMLDAPWTPIYLALCFVLHPILGVISVIGAGALLILAILNEQATRAKLEALNEASAQAYASQEAIASHGGLVKALGMREPLIVRQLLERRAAVGLQADAQFTGGIYTGLIRFLRLTLQSLALGAGAWLAVRHEISAGGVIAASILLSRSLAPVEQIVGAWKSVIQARDGLRTLVDLFERSPAAPVRTRLPEPKGRLRAEQASVRTPDGSGMILRGVSFDLNPGEIIGVVGPSGAGKTTLARVLVGALTPDLGCVRIDGADLADWQSERLAAHIGYLPQNCGLFAGTVKENIARFASITESDPREIDERAVAAATAAGAHEMILRLPQAYDTPLGPGGAGVSAGQAQRLALARALYGTPQVFVFDEPNSNLDFEGETALEHAIAAQKARGAALVVIAHRLNILGVADKLLVLREGAMDLYGPRREVLQALEARVAGLPRPANASSDLRVSG</sequence>
<evidence type="ECO:0000256" key="7">
    <source>
        <dbReference type="SAM" id="Phobius"/>
    </source>
</evidence>
<dbReference type="SUPFAM" id="SSF90123">
    <property type="entry name" value="ABC transporter transmembrane region"/>
    <property type="match status" value="1"/>
</dbReference>
<dbReference type="PANTHER" id="PTHR24221">
    <property type="entry name" value="ATP-BINDING CASSETTE SUB-FAMILY B"/>
    <property type="match status" value="1"/>
</dbReference>
<dbReference type="Proteomes" id="UP000281192">
    <property type="component" value="Chromosome"/>
</dbReference>
<dbReference type="InterPro" id="IPR010128">
    <property type="entry name" value="ATPase_T1SS_PrtD-like"/>
</dbReference>
<comment type="subcellular location">
    <subcellularLocation>
        <location evidence="1">Cell membrane</location>
        <topology evidence="1">Multi-pass membrane protein</topology>
    </subcellularLocation>
</comment>
<accession>A0A2N5CU98</accession>
<evidence type="ECO:0000259" key="9">
    <source>
        <dbReference type="PROSITE" id="PS50929"/>
    </source>
</evidence>
<keyword evidence="2 7" id="KW-0812">Transmembrane</keyword>
<evidence type="ECO:0000256" key="4">
    <source>
        <dbReference type="ARBA" id="ARBA00022840"/>
    </source>
</evidence>
<dbReference type="GO" id="GO:0034040">
    <property type="term" value="F:ATPase-coupled lipid transmembrane transporter activity"/>
    <property type="evidence" value="ECO:0007669"/>
    <property type="project" value="TreeGrafter"/>
</dbReference>
<proteinExistence type="predicted"/>
<dbReference type="NCBIfam" id="TIGR01842">
    <property type="entry name" value="type_I_sec_PrtD"/>
    <property type="match status" value="1"/>
</dbReference>
<keyword evidence="4" id="KW-0067">ATP-binding</keyword>
<dbReference type="PROSITE" id="PS00211">
    <property type="entry name" value="ABC_TRANSPORTER_1"/>
    <property type="match status" value="1"/>
</dbReference>
<dbReference type="InterPro" id="IPR003439">
    <property type="entry name" value="ABC_transporter-like_ATP-bd"/>
</dbReference>
<dbReference type="InterPro" id="IPR036640">
    <property type="entry name" value="ABC1_TM_sf"/>
</dbReference>
<dbReference type="InterPro" id="IPR039421">
    <property type="entry name" value="Type_1_exporter"/>
</dbReference>
<dbReference type="Gene3D" id="3.40.50.300">
    <property type="entry name" value="P-loop containing nucleotide triphosphate hydrolases"/>
    <property type="match status" value="1"/>
</dbReference>
<keyword evidence="5 7" id="KW-1133">Transmembrane helix</keyword>
<dbReference type="GO" id="GO:0016887">
    <property type="term" value="F:ATP hydrolysis activity"/>
    <property type="evidence" value="ECO:0007669"/>
    <property type="project" value="InterPro"/>
</dbReference>
<name>A0A2N5CU98_9CAUL</name>
<organism evidence="11 12">
    <name type="scientific">Caulobacter flavus</name>
    <dbReference type="NCBI Taxonomy" id="1679497"/>
    <lineage>
        <taxon>Bacteria</taxon>
        <taxon>Pseudomonadati</taxon>
        <taxon>Pseudomonadota</taxon>
        <taxon>Alphaproteobacteria</taxon>
        <taxon>Caulobacterales</taxon>
        <taxon>Caulobacteraceae</taxon>
        <taxon>Caulobacter</taxon>
    </lineage>
</organism>
<gene>
    <name evidence="10" type="ORF">C1707_18025</name>
    <name evidence="11" type="ORF">CFHF_10995</name>
</gene>
<dbReference type="PANTHER" id="PTHR24221:SF654">
    <property type="entry name" value="ATP-BINDING CASSETTE SUB-FAMILY B MEMBER 6"/>
    <property type="match status" value="1"/>
</dbReference>
<evidence type="ECO:0000256" key="3">
    <source>
        <dbReference type="ARBA" id="ARBA00022741"/>
    </source>
</evidence>
<dbReference type="Gene3D" id="1.20.1560.10">
    <property type="entry name" value="ABC transporter type 1, transmembrane domain"/>
    <property type="match status" value="1"/>
</dbReference>
<dbReference type="PROSITE" id="PS50929">
    <property type="entry name" value="ABC_TM1F"/>
    <property type="match status" value="1"/>
</dbReference>
<evidence type="ECO:0000313" key="12">
    <source>
        <dbReference type="Proteomes" id="UP000234483"/>
    </source>
</evidence>
<dbReference type="EMBL" id="PJRQ01000020">
    <property type="protein sequence ID" value="PLR16559.1"/>
    <property type="molecule type" value="Genomic_DNA"/>
</dbReference>
<dbReference type="InterPro" id="IPR027417">
    <property type="entry name" value="P-loop_NTPase"/>
</dbReference>
<dbReference type="SUPFAM" id="SSF52540">
    <property type="entry name" value="P-loop containing nucleoside triphosphate hydrolases"/>
    <property type="match status" value="1"/>
</dbReference>
<dbReference type="InterPro" id="IPR011527">
    <property type="entry name" value="ABC1_TM_dom"/>
</dbReference>
<feature type="domain" description="ABC transporter" evidence="8">
    <location>
        <begin position="342"/>
        <end position="584"/>
    </location>
</feature>
<dbReference type="AlphaFoldDB" id="A0A2N5CU98"/>
<keyword evidence="3" id="KW-0547">Nucleotide-binding</keyword>
<evidence type="ECO:0000259" key="8">
    <source>
        <dbReference type="PROSITE" id="PS50893"/>
    </source>
</evidence>
<protein>
    <submittedName>
        <fullName evidence="11">Type I secretion system permease/ATPase</fullName>
    </submittedName>
</protein>
<feature type="transmembrane region" description="Helical" evidence="7">
    <location>
        <begin position="156"/>
        <end position="185"/>
    </location>
</feature>
<evidence type="ECO:0000256" key="5">
    <source>
        <dbReference type="ARBA" id="ARBA00022989"/>
    </source>
</evidence>
<dbReference type="PROSITE" id="PS50893">
    <property type="entry name" value="ABC_TRANSPORTER_2"/>
    <property type="match status" value="1"/>
</dbReference>
<dbReference type="GO" id="GO:0030256">
    <property type="term" value="C:type I protein secretion system complex"/>
    <property type="evidence" value="ECO:0007669"/>
    <property type="project" value="InterPro"/>
</dbReference>
<dbReference type="SMART" id="SM00382">
    <property type="entry name" value="AAA"/>
    <property type="match status" value="1"/>
</dbReference>
<feature type="transmembrane region" description="Helical" evidence="7">
    <location>
        <begin position="33"/>
        <end position="55"/>
    </location>
</feature>
<dbReference type="RefSeq" id="WP_101713055.1">
    <property type="nucleotide sequence ID" value="NZ_CP026100.1"/>
</dbReference>
<dbReference type="OrthoDB" id="9787557at2"/>
<dbReference type="InterPro" id="IPR017871">
    <property type="entry name" value="ABC_transporter-like_CS"/>
</dbReference>
<evidence type="ECO:0000313" key="11">
    <source>
        <dbReference type="EMBL" id="PLR16559.1"/>
    </source>
</evidence>
<evidence type="ECO:0000256" key="2">
    <source>
        <dbReference type="ARBA" id="ARBA00022692"/>
    </source>
</evidence>
<reference evidence="10 13" key="2">
    <citation type="submission" date="2018-01" db="EMBL/GenBank/DDBJ databases">
        <title>Complete genome sequence of Caulobacter flavus RHGG3.</title>
        <authorList>
            <person name="Yang E."/>
        </authorList>
    </citation>
    <scope>NUCLEOTIDE SEQUENCE [LARGE SCALE GENOMIC DNA]</scope>
    <source>
        <strain evidence="10 13">RHGG3</strain>
    </source>
</reference>
<reference evidence="11 12" key="1">
    <citation type="submission" date="2017-12" db="EMBL/GenBank/DDBJ databases">
        <title>The genome sequence of Caulobacter flavus CGMCC1 15093.</title>
        <authorList>
            <person name="Gao J."/>
            <person name="Mao X."/>
            <person name="Sun J."/>
        </authorList>
    </citation>
    <scope>NUCLEOTIDE SEQUENCE [LARGE SCALE GENOMIC DNA]</scope>
    <source>
        <strain evidence="11 12">CGMCC1 15093</strain>
    </source>
</reference>
<evidence type="ECO:0000313" key="10">
    <source>
        <dbReference type="EMBL" id="AYV48003.1"/>
    </source>
</evidence>
<evidence type="ECO:0000256" key="6">
    <source>
        <dbReference type="ARBA" id="ARBA00023136"/>
    </source>
</evidence>
<feature type="domain" description="ABC transmembrane type-1" evidence="9">
    <location>
        <begin position="34"/>
        <end position="311"/>
    </location>
</feature>
<feature type="transmembrane region" description="Helical" evidence="7">
    <location>
        <begin position="67"/>
        <end position="87"/>
    </location>
</feature>
<dbReference type="KEGG" id="cfh:C1707_18025"/>
<keyword evidence="13" id="KW-1185">Reference proteome</keyword>
<evidence type="ECO:0000256" key="1">
    <source>
        <dbReference type="ARBA" id="ARBA00004651"/>
    </source>
</evidence>